<dbReference type="InterPro" id="IPR011990">
    <property type="entry name" value="TPR-like_helical_dom_sf"/>
</dbReference>
<evidence type="ECO:0000313" key="9">
    <source>
        <dbReference type="Proteomes" id="UP000179243"/>
    </source>
</evidence>
<feature type="transmembrane region" description="Helical" evidence="6">
    <location>
        <begin position="319"/>
        <end position="338"/>
    </location>
</feature>
<dbReference type="Gene3D" id="2.60.120.560">
    <property type="entry name" value="Exo-inulinase, domain 1"/>
    <property type="match status" value="1"/>
</dbReference>
<keyword evidence="5" id="KW-0802">TPR repeat</keyword>
<dbReference type="PROSITE" id="PS50005">
    <property type="entry name" value="TPR"/>
    <property type="match status" value="1"/>
</dbReference>
<keyword evidence="4" id="KW-0067">ATP-binding</keyword>
<dbReference type="PANTHER" id="PTHR43289">
    <property type="entry name" value="MITOGEN-ACTIVATED PROTEIN KINASE KINASE KINASE 20-RELATED"/>
    <property type="match status" value="1"/>
</dbReference>
<evidence type="ECO:0000256" key="6">
    <source>
        <dbReference type="SAM" id="Phobius"/>
    </source>
</evidence>
<evidence type="ECO:0000256" key="4">
    <source>
        <dbReference type="ARBA" id="ARBA00022840"/>
    </source>
</evidence>
<evidence type="ECO:0000256" key="2">
    <source>
        <dbReference type="ARBA" id="ARBA00022741"/>
    </source>
</evidence>
<dbReference type="GO" id="GO:0005524">
    <property type="term" value="F:ATP binding"/>
    <property type="evidence" value="ECO:0007669"/>
    <property type="project" value="UniProtKB-KW"/>
</dbReference>
<evidence type="ECO:0000256" key="5">
    <source>
        <dbReference type="PROSITE-ProRule" id="PRU00339"/>
    </source>
</evidence>
<name>A0A1F7FD82_UNCRA</name>
<evidence type="ECO:0000313" key="8">
    <source>
        <dbReference type="EMBL" id="OGK04639.1"/>
    </source>
</evidence>
<dbReference type="GO" id="GO:0004674">
    <property type="term" value="F:protein serine/threonine kinase activity"/>
    <property type="evidence" value="ECO:0007669"/>
    <property type="project" value="TreeGrafter"/>
</dbReference>
<dbReference type="SUPFAM" id="SSF56112">
    <property type="entry name" value="Protein kinase-like (PK-like)"/>
    <property type="match status" value="1"/>
</dbReference>
<feature type="repeat" description="TPR" evidence="5">
    <location>
        <begin position="572"/>
        <end position="605"/>
    </location>
</feature>
<dbReference type="Gene3D" id="3.30.200.20">
    <property type="entry name" value="Phosphorylase Kinase, domain 1"/>
    <property type="match status" value="1"/>
</dbReference>
<dbReference type="SUPFAM" id="SSF48452">
    <property type="entry name" value="TPR-like"/>
    <property type="match status" value="2"/>
</dbReference>
<keyword evidence="6" id="KW-0812">Transmembrane</keyword>
<keyword evidence="2" id="KW-0547">Nucleotide-binding</keyword>
<proteinExistence type="predicted"/>
<dbReference type="Pfam" id="PF13174">
    <property type="entry name" value="TPR_6"/>
    <property type="match status" value="2"/>
</dbReference>
<reference evidence="8 9" key="1">
    <citation type="journal article" date="2016" name="Nat. Commun.">
        <title>Thousands of microbial genomes shed light on interconnected biogeochemical processes in an aquifer system.</title>
        <authorList>
            <person name="Anantharaman K."/>
            <person name="Brown C.T."/>
            <person name="Hug L.A."/>
            <person name="Sharon I."/>
            <person name="Castelle C.J."/>
            <person name="Probst A.J."/>
            <person name="Thomas B.C."/>
            <person name="Singh A."/>
            <person name="Wilkins M.J."/>
            <person name="Karaoz U."/>
            <person name="Brodie E.L."/>
            <person name="Williams K.H."/>
            <person name="Hubbard S.S."/>
            <person name="Banfield J.F."/>
        </authorList>
    </citation>
    <scope>NUCLEOTIDE SEQUENCE [LARGE SCALE GENOMIC DNA]</scope>
</reference>
<dbReference type="InterPro" id="IPR008271">
    <property type="entry name" value="Ser/Thr_kinase_AS"/>
</dbReference>
<dbReference type="InterPro" id="IPR000719">
    <property type="entry name" value="Prot_kinase_dom"/>
</dbReference>
<evidence type="ECO:0000256" key="1">
    <source>
        <dbReference type="ARBA" id="ARBA00022679"/>
    </source>
</evidence>
<dbReference type="Proteomes" id="UP000179243">
    <property type="component" value="Unassembled WGS sequence"/>
</dbReference>
<dbReference type="AlphaFoldDB" id="A0A1F7FD82"/>
<keyword evidence="3" id="KW-0418">Kinase</keyword>
<dbReference type="PANTHER" id="PTHR43289:SF6">
    <property type="entry name" value="SERINE_THREONINE-PROTEIN KINASE NEKL-3"/>
    <property type="match status" value="1"/>
</dbReference>
<dbReference type="SMART" id="SM00028">
    <property type="entry name" value="TPR"/>
    <property type="match status" value="3"/>
</dbReference>
<keyword evidence="6" id="KW-1133">Transmembrane helix</keyword>
<dbReference type="PROSITE" id="PS00108">
    <property type="entry name" value="PROTEIN_KINASE_ST"/>
    <property type="match status" value="1"/>
</dbReference>
<feature type="domain" description="Protein kinase" evidence="7">
    <location>
        <begin position="33"/>
        <end position="300"/>
    </location>
</feature>
<keyword evidence="6" id="KW-0472">Membrane</keyword>
<dbReference type="Pfam" id="PF00069">
    <property type="entry name" value="Pkinase"/>
    <property type="match status" value="1"/>
</dbReference>
<gene>
    <name evidence="8" type="ORF">A2519_20900</name>
</gene>
<evidence type="ECO:0000259" key="7">
    <source>
        <dbReference type="PROSITE" id="PS50011"/>
    </source>
</evidence>
<dbReference type="SMART" id="SM00220">
    <property type="entry name" value="S_TKc"/>
    <property type="match status" value="1"/>
</dbReference>
<evidence type="ECO:0000256" key="3">
    <source>
        <dbReference type="ARBA" id="ARBA00022777"/>
    </source>
</evidence>
<accession>A0A1F7FD82</accession>
<dbReference type="PROSITE" id="PS50011">
    <property type="entry name" value="PROTEIN_KINASE_DOM"/>
    <property type="match status" value="1"/>
</dbReference>
<organism evidence="8 9">
    <name type="scientific">Candidatus Raymondbacteria bacterium RIFOXYD12_FULL_49_13</name>
    <dbReference type="NCBI Taxonomy" id="1817890"/>
    <lineage>
        <taxon>Bacteria</taxon>
        <taxon>Raymondiibacteriota</taxon>
    </lineage>
</organism>
<dbReference type="EMBL" id="MFYX01000067">
    <property type="protein sequence ID" value="OGK04639.1"/>
    <property type="molecule type" value="Genomic_DNA"/>
</dbReference>
<dbReference type="Gene3D" id="1.10.510.10">
    <property type="entry name" value="Transferase(Phosphotransferase) domain 1"/>
    <property type="match status" value="1"/>
</dbReference>
<sequence length="911" mass="104910">MATKTIKDFKDTPTTLRKLDTTKLATGTKVGQYVIMNEIDRGGMAVVYKARQLGLDREVALKVLPPSISLQSKFTERFAKEARAIAQLTHPNIVRIIEVGGDAGIYFIAMEFLDGLNLYKYMVRFEPTVYTVIQIIKQLADALEYAHSRNIIHRDLKLNNVIMKDNAIPILIDFGLAKAREADSGVTISGEIIGSPSYMSPEQALGNHVDERTDIYSLGIMAYELLTSKNPFFDKRGYQQTIWNVIHGEARPPREVSDWIPRDIEVIIMKALEKDREKRYQTMRAFRMDLERYQAGEPILARSPSILEHVVRQVRKRKGLFMSVAAITILLALFGSYYRYQTNLEKADWKEVRFEADMYTNLDQLWEGKHDGEDLKFISMDSPWVGSSGRIQVSADGYTWITWRRKNSNDMRLEFTIEANRDQNREFGFFINGTDPETGYTFRFLNDGIYLSKKSRQYIINRIQPRLLKKGEHVRIRAEKDGYRINLFVNNRLKMSFDDYTPLSSSVQNSMGFYVDNGSVILSDIMLYQLGVPLKTQPIETADRFFEHRYFKDAIDEYLTIAALYPNDPMAVRAQYKIGLSYMEMGELETAISEFENILRTKNNNLIPSAMGQIVRCYTSLGDDFRAEKMLLRLRDRYPDSPTVIALLSETSSRLIGIMAKDKPALSAVVEERLDFLMKNFAPQERFFIDAHMAFGEWHLKWRDYAKAKKIFESIEKGYLPGIDQAVIASVRIGDIEAYTGSLSKAVEKYNTILSLHHANGRACAESWMGIGWVDRALCKADDALKSYDFVIKEFGYFRDLGAKATINNAFVYLEKTVPEKASEEIFKRVLQKYRDYDAETCIARFMLGLSDEKELARKFAPAMLNYYIAERYRYLGDKRNAIVYFSKFKKDAGNNQLLIRLVESQMAYVR</sequence>
<comment type="caution">
    <text evidence="8">The sequence shown here is derived from an EMBL/GenBank/DDBJ whole genome shotgun (WGS) entry which is preliminary data.</text>
</comment>
<dbReference type="Gene3D" id="1.25.40.10">
    <property type="entry name" value="Tetratricopeptide repeat domain"/>
    <property type="match status" value="2"/>
</dbReference>
<keyword evidence="1" id="KW-0808">Transferase</keyword>
<dbReference type="InterPro" id="IPR019734">
    <property type="entry name" value="TPR_rpt"/>
</dbReference>
<dbReference type="CDD" id="cd14014">
    <property type="entry name" value="STKc_PknB_like"/>
    <property type="match status" value="1"/>
</dbReference>
<dbReference type="InterPro" id="IPR011009">
    <property type="entry name" value="Kinase-like_dom_sf"/>
</dbReference>
<protein>
    <recommendedName>
        <fullName evidence="7">Protein kinase domain-containing protein</fullName>
    </recommendedName>
</protein>